<dbReference type="Proteomes" id="UP000756921">
    <property type="component" value="Unassembled WGS sequence"/>
</dbReference>
<gene>
    <name evidence="3" type="ORF">PMIN01_13089</name>
</gene>
<name>A0A9P6KJS6_9PLEO</name>
<evidence type="ECO:0000256" key="1">
    <source>
        <dbReference type="ARBA" id="ARBA00038376"/>
    </source>
</evidence>
<comment type="caution">
    <text evidence="3">The sequence shown here is derived from an EMBL/GenBank/DDBJ whole genome shotgun (WGS) entry which is preliminary data.</text>
</comment>
<sequence length="217" mass="23519">MPRHILVFGGTSPAGMDFSLAAVRDGHTLTLYVRNPSKLSPEIQENATVHTGQLTDAAAVEEAIASGAKTCVSFLGPVMSDLKKGSTPIADGYAIILPLLERHAYTRTLFLSTASYRAPGDRFSAVFSLMVWAVYLFARPAYEEINAVTRLMVALPSEMNCTVFRVPVLRNGEARPVKAGMLGEVGMFLERKGLAEWLLGEMEGAKWVKRCVAVANA</sequence>
<dbReference type="Gene3D" id="3.40.50.720">
    <property type="entry name" value="NAD(P)-binding Rossmann-like Domain"/>
    <property type="match status" value="1"/>
</dbReference>
<evidence type="ECO:0000259" key="2">
    <source>
        <dbReference type="Pfam" id="PF13460"/>
    </source>
</evidence>
<protein>
    <submittedName>
        <fullName evidence="3">NmrA family protein</fullName>
    </submittedName>
</protein>
<dbReference type="InterPro" id="IPR036291">
    <property type="entry name" value="NAD(P)-bd_dom_sf"/>
</dbReference>
<evidence type="ECO:0000313" key="4">
    <source>
        <dbReference type="Proteomes" id="UP000756921"/>
    </source>
</evidence>
<dbReference type="InterPro" id="IPR016040">
    <property type="entry name" value="NAD(P)-bd_dom"/>
</dbReference>
<dbReference type="SUPFAM" id="SSF51735">
    <property type="entry name" value="NAD(P)-binding Rossmann-fold domains"/>
    <property type="match status" value="1"/>
</dbReference>
<dbReference type="Pfam" id="PF13460">
    <property type="entry name" value="NAD_binding_10"/>
    <property type="match status" value="1"/>
</dbReference>
<dbReference type="PANTHER" id="PTHR43355">
    <property type="entry name" value="FLAVIN REDUCTASE (NADPH)"/>
    <property type="match status" value="1"/>
</dbReference>
<accession>A0A9P6KJS6</accession>
<dbReference type="PANTHER" id="PTHR43355:SF2">
    <property type="entry name" value="FLAVIN REDUCTASE (NADPH)"/>
    <property type="match status" value="1"/>
</dbReference>
<dbReference type="EMBL" id="WJXW01000018">
    <property type="protein sequence ID" value="KAF9728709.1"/>
    <property type="molecule type" value="Genomic_DNA"/>
</dbReference>
<dbReference type="GO" id="GO:0042602">
    <property type="term" value="F:riboflavin reductase (NADPH) activity"/>
    <property type="evidence" value="ECO:0007669"/>
    <property type="project" value="TreeGrafter"/>
</dbReference>
<dbReference type="AlphaFoldDB" id="A0A9P6KJS6"/>
<feature type="domain" description="NAD(P)-binding" evidence="2">
    <location>
        <begin position="20"/>
        <end position="199"/>
    </location>
</feature>
<reference evidence="3" key="1">
    <citation type="journal article" date="2020" name="Mol. Plant Microbe Interact.">
        <title>Genome Sequence of the Biocontrol Agent Coniothyrium minitans strain Conio (IMI 134523).</title>
        <authorList>
            <person name="Patel D."/>
            <person name="Shittu T.A."/>
            <person name="Baroncelli R."/>
            <person name="Muthumeenakshi S."/>
            <person name="Osborne T.H."/>
            <person name="Janganan T.K."/>
            <person name="Sreenivasaprasad S."/>
        </authorList>
    </citation>
    <scope>NUCLEOTIDE SEQUENCE</scope>
    <source>
        <strain evidence="3">Conio</strain>
    </source>
</reference>
<keyword evidence="4" id="KW-1185">Reference proteome</keyword>
<comment type="similarity">
    <text evidence="1">Belongs to the avfA family.</text>
</comment>
<dbReference type="GO" id="GO:0004074">
    <property type="term" value="F:biliverdin reductase [NAD(P)H] activity"/>
    <property type="evidence" value="ECO:0007669"/>
    <property type="project" value="TreeGrafter"/>
</dbReference>
<organism evidence="3 4">
    <name type="scientific">Paraphaeosphaeria minitans</name>
    <dbReference type="NCBI Taxonomy" id="565426"/>
    <lineage>
        <taxon>Eukaryota</taxon>
        <taxon>Fungi</taxon>
        <taxon>Dikarya</taxon>
        <taxon>Ascomycota</taxon>
        <taxon>Pezizomycotina</taxon>
        <taxon>Dothideomycetes</taxon>
        <taxon>Pleosporomycetidae</taxon>
        <taxon>Pleosporales</taxon>
        <taxon>Massarineae</taxon>
        <taxon>Didymosphaeriaceae</taxon>
        <taxon>Paraphaeosphaeria</taxon>
    </lineage>
</organism>
<evidence type="ECO:0000313" key="3">
    <source>
        <dbReference type="EMBL" id="KAF9728709.1"/>
    </source>
</evidence>
<dbReference type="InterPro" id="IPR051606">
    <property type="entry name" value="Polyketide_Oxido-like"/>
</dbReference>
<proteinExistence type="inferred from homology"/>
<dbReference type="OrthoDB" id="10254221at2759"/>